<dbReference type="AlphaFoldDB" id="A0AAW9K1K7"/>
<organism evidence="1 2">
    <name type="scientific">Carnobacterium maltaromaticum</name>
    <name type="common">Carnobacterium piscicola</name>
    <dbReference type="NCBI Taxonomy" id="2751"/>
    <lineage>
        <taxon>Bacteria</taxon>
        <taxon>Bacillati</taxon>
        <taxon>Bacillota</taxon>
        <taxon>Bacilli</taxon>
        <taxon>Lactobacillales</taxon>
        <taxon>Carnobacteriaceae</taxon>
        <taxon>Carnobacterium</taxon>
    </lineage>
</organism>
<name>A0AAW9K1K7_CARML</name>
<reference evidence="1" key="1">
    <citation type="submission" date="2023-08" db="EMBL/GenBank/DDBJ databases">
        <title>Genomic characterization of piscicolin 126 produced by Carnobacterium maltaromaticum CM22 strain isolated from salmon (Salmo salar).</title>
        <authorList>
            <person name="Gonzalez-Gragera E."/>
            <person name="Garcia-Lopez J.D."/>
            <person name="Teso-Perez C."/>
            <person name="Gimenez-Hernandez I."/>
            <person name="Peralta-Sanchez J.M."/>
            <person name="Valdivia E."/>
            <person name="Montalban-Lopez M."/>
            <person name="Martin-Platero A.M."/>
            <person name="Banos A."/>
            <person name="Martinez-Bueno M."/>
        </authorList>
    </citation>
    <scope>NUCLEOTIDE SEQUENCE</scope>
    <source>
        <strain evidence="1">CM22</strain>
    </source>
</reference>
<protein>
    <submittedName>
        <fullName evidence="1">Uncharacterized protein</fullName>
    </submittedName>
</protein>
<dbReference type="EMBL" id="JAVBVO010000003">
    <property type="protein sequence ID" value="MDZ5759626.1"/>
    <property type="molecule type" value="Genomic_DNA"/>
</dbReference>
<dbReference type="RefSeq" id="WP_322809312.1">
    <property type="nucleotide sequence ID" value="NZ_JAVBVO010000003.1"/>
</dbReference>
<comment type="caution">
    <text evidence="1">The sequence shown here is derived from an EMBL/GenBank/DDBJ whole genome shotgun (WGS) entry which is preliminary data.</text>
</comment>
<sequence length="75" mass="8776">MTENNQLEGIIAAYVQFESEEERILTRLFIFSDTLVEEVMDNQLEEYIKATLLKDLKKIKHILNVSILDTGLIYK</sequence>
<gene>
    <name evidence="1" type="ORF">RAK27_13260</name>
</gene>
<accession>A0AAW9K1K7</accession>
<proteinExistence type="predicted"/>
<evidence type="ECO:0000313" key="1">
    <source>
        <dbReference type="EMBL" id="MDZ5759626.1"/>
    </source>
</evidence>
<dbReference type="Proteomes" id="UP001290462">
    <property type="component" value="Unassembled WGS sequence"/>
</dbReference>
<evidence type="ECO:0000313" key="2">
    <source>
        <dbReference type="Proteomes" id="UP001290462"/>
    </source>
</evidence>